<keyword evidence="2" id="KW-0732">Signal</keyword>
<organism evidence="3 4">
    <name type="scientific">Synchytrium endobioticum</name>
    <dbReference type="NCBI Taxonomy" id="286115"/>
    <lineage>
        <taxon>Eukaryota</taxon>
        <taxon>Fungi</taxon>
        <taxon>Fungi incertae sedis</taxon>
        <taxon>Chytridiomycota</taxon>
        <taxon>Chytridiomycota incertae sedis</taxon>
        <taxon>Chytridiomycetes</taxon>
        <taxon>Synchytriales</taxon>
        <taxon>Synchytriaceae</taxon>
        <taxon>Synchytrium</taxon>
    </lineage>
</organism>
<comment type="caution">
    <text evidence="3">The sequence shown here is derived from an EMBL/GenBank/DDBJ whole genome shotgun (WGS) entry which is preliminary data.</text>
</comment>
<name>A0A507C205_9FUNG</name>
<feature type="signal peptide" evidence="2">
    <location>
        <begin position="1"/>
        <end position="20"/>
    </location>
</feature>
<proteinExistence type="predicted"/>
<evidence type="ECO:0000256" key="2">
    <source>
        <dbReference type="SAM" id="SignalP"/>
    </source>
</evidence>
<reference evidence="3 4" key="1">
    <citation type="journal article" date="2019" name="Sci. Rep.">
        <title>Comparative genomics of chytrid fungi reveal insights into the obligate biotrophic and pathogenic lifestyle of Synchytrium endobioticum.</title>
        <authorList>
            <person name="van de Vossenberg B.T.L.H."/>
            <person name="Warris S."/>
            <person name="Nguyen H.D.T."/>
            <person name="van Gent-Pelzer M.P.E."/>
            <person name="Joly D.L."/>
            <person name="van de Geest H.C."/>
            <person name="Bonants P.J.M."/>
            <person name="Smith D.S."/>
            <person name="Levesque C.A."/>
            <person name="van der Lee T.A.J."/>
        </authorList>
    </citation>
    <scope>NUCLEOTIDE SEQUENCE [LARGE SCALE GENOMIC DNA]</scope>
    <source>
        <strain evidence="3 4">LEV6574</strain>
    </source>
</reference>
<evidence type="ECO:0000313" key="3">
    <source>
        <dbReference type="EMBL" id="TPX35157.1"/>
    </source>
</evidence>
<gene>
    <name evidence="3" type="ORF">SeLEV6574_g08217</name>
</gene>
<evidence type="ECO:0000256" key="1">
    <source>
        <dbReference type="SAM" id="MobiDB-lite"/>
    </source>
</evidence>
<dbReference type="AlphaFoldDB" id="A0A507C205"/>
<sequence length="681" mass="78139">MSKHLIVVLLLFQLFHHGFAEDTDAMMKHTEALHVERWKLEQRDEYVDQQLRFRNLHKAFHEMSRRCCADVYTLVPLVIKHMMMPLHRTFPSVDVKKPTAEMSQAELEFHWELLVLTAVSLRKLFTIPGRESVNLLMQDYWREMYNRAYNAMIGPFLQYSGGETIDWTSINAALMSDILRSAKALQFLKRSLKYSPVSSFTECHVLLNDPRMPKSATDLFYKARSDANPDHLFYLLLFSKMSAQRDKFLVIVCSRFLEQRQNSDSPPNSYLVRELMTSINHKKGLLHCDKKAVSKLLKQFSEFHLNMPEIFNSQLRRVISAIDNLKRETARSCYQWEDAVAEISNIVAATPRLLGFPPQPRRLPFRTTLLFELLPPQDVYQTEISPALALAAEYHLLLLRRCMQQLSLFGWFRSRYVIEELQENPSFTSEQVNGAMAEIADMAEYILCAYDAYEKAVGQSDDSRLPDKEREQCEALIVQGRNHLVGTWYDVLQENFNEYIMNVESAIADVENFHYSAGVDSLADIQRVDGIPLKVHHLISAYPVPEELPDGYPELATKVHRLVVDRLGRTESQSSEIDELSPLLGDRNLLYNAYNLVSKVFPDFHTFSSSSNTVLGAQRDILDPATSTYSGPYESIEYGLGTGTRADFEASSSSGRSQNRRNHRAGERSDVGTWGGFERRG</sequence>
<dbReference type="Proteomes" id="UP000320475">
    <property type="component" value="Unassembled WGS sequence"/>
</dbReference>
<feature type="chain" id="PRO_5021408142" evidence="2">
    <location>
        <begin position="21"/>
        <end position="681"/>
    </location>
</feature>
<dbReference type="EMBL" id="QEAM01000783">
    <property type="protein sequence ID" value="TPX35157.1"/>
    <property type="molecule type" value="Genomic_DNA"/>
</dbReference>
<feature type="region of interest" description="Disordered" evidence="1">
    <location>
        <begin position="644"/>
        <end position="681"/>
    </location>
</feature>
<evidence type="ECO:0000313" key="4">
    <source>
        <dbReference type="Proteomes" id="UP000320475"/>
    </source>
</evidence>
<accession>A0A507C205</accession>
<dbReference type="VEuPathDB" id="FungiDB:SeMB42_g07950"/>
<dbReference type="VEuPathDB" id="FungiDB:SeMB42_g07919"/>
<protein>
    <submittedName>
        <fullName evidence="3">Uncharacterized protein</fullName>
    </submittedName>
</protein>